<dbReference type="PANTHER" id="PTHR19303:SF74">
    <property type="entry name" value="POGO TRANSPOSABLE ELEMENT WITH KRAB DOMAIN"/>
    <property type="match status" value="1"/>
</dbReference>
<evidence type="ECO:0000259" key="2">
    <source>
        <dbReference type="Pfam" id="PF03184"/>
    </source>
</evidence>
<dbReference type="InterPro" id="IPR050863">
    <property type="entry name" value="CenT-Element_Derived"/>
</dbReference>
<feature type="region of interest" description="Disordered" evidence="1">
    <location>
        <begin position="539"/>
        <end position="559"/>
    </location>
</feature>
<dbReference type="GO" id="GO:0005634">
    <property type="term" value="C:nucleus"/>
    <property type="evidence" value="ECO:0007669"/>
    <property type="project" value="TreeGrafter"/>
</dbReference>
<feature type="compositionally biased region" description="Basic and acidic residues" evidence="1">
    <location>
        <begin position="773"/>
        <end position="794"/>
    </location>
</feature>
<name>A0A409WBE7_9AGAR</name>
<dbReference type="Proteomes" id="UP000284706">
    <property type="component" value="Unassembled WGS sequence"/>
</dbReference>
<accession>A0A409WBE7</accession>
<feature type="region of interest" description="Disordered" evidence="1">
    <location>
        <begin position="711"/>
        <end position="824"/>
    </location>
</feature>
<evidence type="ECO:0000313" key="3">
    <source>
        <dbReference type="EMBL" id="PPQ75808.1"/>
    </source>
</evidence>
<reference evidence="3 4" key="1">
    <citation type="journal article" date="2018" name="Evol. Lett.">
        <title>Horizontal gene cluster transfer increased hallucinogenic mushroom diversity.</title>
        <authorList>
            <person name="Reynolds H.T."/>
            <person name="Vijayakumar V."/>
            <person name="Gluck-Thaler E."/>
            <person name="Korotkin H.B."/>
            <person name="Matheny P.B."/>
            <person name="Slot J.C."/>
        </authorList>
    </citation>
    <scope>NUCLEOTIDE SEQUENCE [LARGE SCALE GENOMIC DNA]</scope>
    <source>
        <strain evidence="3 4">SRW20</strain>
    </source>
</reference>
<organism evidence="3 4">
    <name type="scientific">Gymnopilus dilepis</name>
    <dbReference type="NCBI Taxonomy" id="231916"/>
    <lineage>
        <taxon>Eukaryota</taxon>
        <taxon>Fungi</taxon>
        <taxon>Dikarya</taxon>
        <taxon>Basidiomycota</taxon>
        <taxon>Agaricomycotina</taxon>
        <taxon>Agaricomycetes</taxon>
        <taxon>Agaricomycetidae</taxon>
        <taxon>Agaricales</taxon>
        <taxon>Agaricineae</taxon>
        <taxon>Hymenogastraceae</taxon>
        <taxon>Gymnopilus</taxon>
    </lineage>
</organism>
<keyword evidence="4" id="KW-1185">Reference proteome</keyword>
<dbReference type="AlphaFoldDB" id="A0A409WBE7"/>
<proteinExistence type="predicted"/>
<evidence type="ECO:0000256" key="1">
    <source>
        <dbReference type="SAM" id="MobiDB-lite"/>
    </source>
</evidence>
<dbReference type="InParanoid" id="A0A409WBE7"/>
<evidence type="ECO:0000313" key="4">
    <source>
        <dbReference type="Proteomes" id="UP000284706"/>
    </source>
</evidence>
<protein>
    <recommendedName>
        <fullName evidence="2">DDE-1 domain-containing protein</fullName>
    </recommendedName>
</protein>
<gene>
    <name evidence="3" type="ORF">CVT26_001458</name>
</gene>
<feature type="domain" description="DDE-1" evidence="2">
    <location>
        <begin position="323"/>
        <end position="489"/>
    </location>
</feature>
<dbReference type="PANTHER" id="PTHR19303">
    <property type="entry name" value="TRANSPOSON"/>
    <property type="match status" value="1"/>
</dbReference>
<dbReference type="STRING" id="231916.A0A409WBE7"/>
<dbReference type="EMBL" id="NHYE01005226">
    <property type="protein sequence ID" value="PPQ75808.1"/>
    <property type="molecule type" value="Genomic_DNA"/>
</dbReference>
<sequence length="824" mass="93541">MQFRLFIEEERILIKRLDFGKVTCEGASRRITDVTPPKLRHTSQPPPKMVTEIAKYILSPSFGCTQHIQLLLDTSPHSRLTLPELMARKALSDTKKKQIYREEHAKCMARAVALYQKEREKAAHKKRHGLRAVCAMAQKEFWEEHKIWITLNHNTLRNLANGGRTKAEANAMKSWLSEEEAEEVIKFAVETGNMGFGLDHRRLKEHVDEICQARYGSKFPPSGVGKRWTHRFVEKHSDRLHLYTARPLDSLRGQAANPEMNEQWYDIVEDVQLRGDEGKPMAPECTWAMDEAGFQSNGDEGCTKIIGAAGKKVQYQQQSGSRENITVLVTIGANGDALPPAVLFAGKGYLVKWKQENPAQALLGYSQKGWTDNVIGIEYARHFEQQTKALARGRTRALYVDGHRSHVTRGFLTHCRDHKIKVACYPAHGTHIWQGLDVVIFSPVKLEYGRRRDNFYRETHQPITKENFLKIYGETHLAVLKPELIRKAFSKTGIVPFDRNAISSDKLAPSKDTSFRFFSPVEPPPAVQIMTDLMVDMLQPPVSPQSDAPGEGSPSTPARVARAPFPIRAALPQIAATELRFLISESPIKSTSQPPDLPTMELSPVKRPSNKDPEVDLLTANPTTRLEVELQDALVEKIARNKALKARVLQLQAALVLQRLYCGRVRRQLNAKETKAAKKGKKGGRINGDGLPRLLTADDFIKVVEDHERAEEEAQRSKEARERAKAEYEKEVKEWEKKEEARKKRNEDSLEQFTSDLKGWEEARKAAKASGVKLKDWDRENKKPKRSDYQEKAAPKPRMKKQRELEGDEDDDAGEWTDDDDDDV</sequence>
<dbReference type="GO" id="GO:0003677">
    <property type="term" value="F:DNA binding"/>
    <property type="evidence" value="ECO:0007669"/>
    <property type="project" value="TreeGrafter"/>
</dbReference>
<comment type="caution">
    <text evidence="3">The sequence shown here is derived from an EMBL/GenBank/DDBJ whole genome shotgun (WGS) entry which is preliminary data.</text>
</comment>
<feature type="compositionally biased region" description="Basic and acidic residues" evidence="1">
    <location>
        <begin position="711"/>
        <end position="748"/>
    </location>
</feature>
<feature type="compositionally biased region" description="Acidic residues" evidence="1">
    <location>
        <begin position="806"/>
        <end position="824"/>
    </location>
</feature>
<dbReference type="Pfam" id="PF03184">
    <property type="entry name" value="DDE_1"/>
    <property type="match status" value="1"/>
</dbReference>
<dbReference type="OrthoDB" id="2668963at2759"/>
<dbReference type="InterPro" id="IPR004875">
    <property type="entry name" value="DDE_SF_endonuclease_dom"/>
</dbReference>
<feature type="region of interest" description="Disordered" evidence="1">
    <location>
        <begin position="589"/>
        <end position="616"/>
    </location>
</feature>